<evidence type="ECO:0000313" key="2">
    <source>
        <dbReference type="EMBL" id="MCT2561792.1"/>
    </source>
</evidence>
<protein>
    <submittedName>
        <fullName evidence="2">Uncharacterized protein</fullName>
    </submittedName>
</protein>
<keyword evidence="3" id="KW-1185">Reference proteome</keyword>
<feature type="region of interest" description="Disordered" evidence="1">
    <location>
        <begin position="228"/>
        <end position="254"/>
    </location>
</feature>
<dbReference type="RefSeq" id="WP_259838048.1">
    <property type="nucleotide sequence ID" value="NZ_JAOAMU010000002.1"/>
</dbReference>
<gene>
    <name evidence="2" type="ORF">N0B48_07845</name>
</gene>
<dbReference type="EMBL" id="JAOAMU010000002">
    <property type="protein sequence ID" value="MCT2561792.1"/>
    <property type="molecule type" value="Genomic_DNA"/>
</dbReference>
<comment type="caution">
    <text evidence="2">The sequence shown here is derived from an EMBL/GenBank/DDBJ whole genome shotgun (WGS) entry which is preliminary data.</text>
</comment>
<reference evidence="2 3" key="1">
    <citation type="submission" date="2022-09" db="EMBL/GenBank/DDBJ databases">
        <title>Chryseobacterium oleae sp.nov., isolated from the inter-root soil of Pyrola calliantha H. Andr. in Tibet.</title>
        <authorList>
            <person name="Li Z."/>
        </authorList>
    </citation>
    <scope>NUCLEOTIDE SEQUENCE [LARGE SCALE GENOMIC DNA]</scope>
    <source>
        <strain evidence="3">pc1-10</strain>
    </source>
</reference>
<name>A0ABT2IST5_9FLAO</name>
<organism evidence="2 3">
    <name type="scientific">Chryseobacterium herbae</name>
    <dbReference type="NCBI Taxonomy" id="2976476"/>
    <lineage>
        <taxon>Bacteria</taxon>
        <taxon>Pseudomonadati</taxon>
        <taxon>Bacteroidota</taxon>
        <taxon>Flavobacteriia</taxon>
        <taxon>Flavobacteriales</taxon>
        <taxon>Weeksellaceae</taxon>
        <taxon>Chryseobacterium group</taxon>
        <taxon>Chryseobacterium</taxon>
    </lineage>
</organism>
<sequence>MERDLPIINLEGIDFIVDVSKFELREKEDPGNIITLEDMRDVGDGYVFDQWEIPEFVKMDPEGMATKYKIDDITGKTDFDLMVDQEAFDKRVNQGILPILDISGHPFYVDLRMDMLRPHDDFLSKGIVFDEIDNYFSEEVNAYIIPYNPKTHEFQELDYENITGFPKDLIAVQFPFQKELDPVGWNRAGGWDIKDDLKLVGVKSHFEAKTVPWEKTWLPYVIKDNLKRQKQEEKKKPTVKPVQPKDQNRKGRKM</sequence>
<proteinExistence type="predicted"/>
<dbReference type="Proteomes" id="UP001525566">
    <property type="component" value="Unassembled WGS sequence"/>
</dbReference>
<evidence type="ECO:0000256" key="1">
    <source>
        <dbReference type="SAM" id="MobiDB-lite"/>
    </source>
</evidence>
<evidence type="ECO:0000313" key="3">
    <source>
        <dbReference type="Proteomes" id="UP001525566"/>
    </source>
</evidence>
<accession>A0ABT2IST5</accession>